<feature type="compositionally biased region" description="Polar residues" evidence="8">
    <location>
        <begin position="57"/>
        <end position="70"/>
    </location>
</feature>
<evidence type="ECO:0000256" key="2">
    <source>
        <dbReference type="ARBA" id="ARBA00004502"/>
    </source>
</evidence>
<evidence type="ECO:0000256" key="4">
    <source>
        <dbReference type="ARBA" id="ARBA00022677"/>
    </source>
</evidence>
<dbReference type="GO" id="GO:0009791">
    <property type="term" value="P:post-embryonic development"/>
    <property type="evidence" value="ECO:0007669"/>
    <property type="project" value="UniProtKB-ARBA"/>
</dbReference>
<comment type="subcellular location">
    <subcellularLocation>
        <location evidence="2">Lipid droplet</location>
    </subcellularLocation>
    <subcellularLocation>
        <location evidence="1">Membrane</location>
        <topology evidence="1">Multi-pass membrane protein</topology>
    </subcellularLocation>
</comment>
<evidence type="ECO:0000256" key="6">
    <source>
        <dbReference type="ARBA" id="ARBA00022989"/>
    </source>
</evidence>
<evidence type="ECO:0000256" key="5">
    <source>
        <dbReference type="ARBA" id="ARBA00022692"/>
    </source>
</evidence>
<dbReference type="STRING" id="1590841.A0A2R6Q316"/>
<dbReference type="OrthoDB" id="690239at2759"/>
<evidence type="ECO:0000256" key="3">
    <source>
        <dbReference type="ARBA" id="ARBA00010858"/>
    </source>
</evidence>
<feature type="region of interest" description="Disordered" evidence="8">
    <location>
        <begin position="41"/>
        <end position="70"/>
    </location>
</feature>
<dbReference type="GO" id="GO:0019915">
    <property type="term" value="P:lipid storage"/>
    <property type="evidence" value="ECO:0007669"/>
    <property type="project" value="TreeGrafter"/>
</dbReference>
<evidence type="ECO:0000256" key="8">
    <source>
        <dbReference type="SAM" id="MobiDB-lite"/>
    </source>
</evidence>
<evidence type="ECO:0000313" key="11">
    <source>
        <dbReference type="Proteomes" id="UP000241394"/>
    </source>
</evidence>
<keyword evidence="7 9" id="KW-0472">Membrane</keyword>
<name>A0A2R6Q316_ACTCC</name>
<dbReference type="InParanoid" id="A0A2R6Q316"/>
<dbReference type="GO" id="GO:0016020">
    <property type="term" value="C:membrane"/>
    <property type="evidence" value="ECO:0007669"/>
    <property type="project" value="UniProtKB-SubCell"/>
</dbReference>
<dbReference type="AlphaFoldDB" id="A0A2R6Q316"/>
<dbReference type="InterPro" id="IPR000136">
    <property type="entry name" value="Oleosin"/>
</dbReference>
<dbReference type="Pfam" id="PF01277">
    <property type="entry name" value="Oleosin"/>
    <property type="match status" value="1"/>
</dbReference>
<dbReference type="FunCoup" id="A0A2R6Q316">
    <property type="interactions" value="7"/>
</dbReference>
<reference evidence="10 11" key="1">
    <citation type="submission" date="2017-07" db="EMBL/GenBank/DDBJ databases">
        <title>An improved, manually edited Actinidia chinensis var. chinensis (kiwifruit) genome highlights the challenges associated with draft genomes and gene prediction in plants.</title>
        <authorList>
            <person name="Pilkington S."/>
            <person name="Crowhurst R."/>
            <person name="Hilario E."/>
            <person name="Nardozza S."/>
            <person name="Fraser L."/>
            <person name="Peng Y."/>
            <person name="Gunaseelan K."/>
            <person name="Simpson R."/>
            <person name="Tahir J."/>
            <person name="Deroles S."/>
            <person name="Templeton K."/>
            <person name="Luo Z."/>
            <person name="Davy M."/>
            <person name="Cheng C."/>
            <person name="Mcneilage M."/>
            <person name="Scaglione D."/>
            <person name="Liu Y."/>
            <person name="Zhang Q."/>
            <person name="Datson P."/>
            <person name="De Silva N."/>
            <person name="Gardiner S."/>
            <person name="Bassett H."/>
            <person name="Chagne D."/>
            <person name="Mccallum J."/>
            <person name="Dzierzon H."/>
            <person name="Deng C."/>
            <person name="Wang Y.-Y."/>
            <person name="Barron N."/>
            <person name="Manako K."/>
            <person name="Bowen J."/>
            <person name="Foster T."/>
            <person name="Erridge Z."/>
            <person name="Tiffin H."/>
            <person name="Waite C."/>
            <person name="Davies K."/>
            <person name="Grierson E."/>
            <person name="Laing W."/>
            <person name="Kirk R."/>
            <person name="Chen X."/>
            <person name="Wood M."/>
            <person name="Montefiori M."/>
            <person name="Brummell D."/>
            <person name="Schwinn K."/>
            <person name="Catanach A."/>
            <person name="Fullerton C."/>
            <person name="Li D."/>
            <person name="Meiyalaghan S."/>
            <person name="Nieuwenhuizen N."/>
            <person name="Read N."/>
            <person name="Prakash R."/>
            <person name="Hunter D."/>
            <person name="Zhang H."/>
            <person name="Mckenzie M."/>
            <person name="Knabel M."/>
            <person name="Harris A."/>
            <person name="Allan A."/>
            <person name="Chen A."/>
            <person name="Janssen B."/>
            <person name="Plunkett B."/>
            <person name="Dwamena C."/>
            <person name="Voogd C."/>
            <person name="Leif D."/>
            <person name="Lafferty D."/>
            <person name="Souleyre E."/>
            <person name="Varkonyi-Gasic E."/>
            <person name="Gambi F."/>
            <person name="Hanley J."/>
            <person name="Yao J.-L."/>
            <person name="Cheung J."/>
            <person name="David K."/>
            <person name="Warren B."/>
            <person name="Marsh K."/>
            <person name="Snowden K."/>
            <person name="Lin-Wang K."/>
            <person name="Brian L."/>
            <person name="Martinez-Sanchez M."/>
            <person name="Wang M."/>
            <person name="Ileperuma N."/>
            <person name="Macnee N."/>
            <person name="Campin R."/>
            <person name="Mcatee P."/>
            <person name="Drummond R."/>
            <person name="Espley R."/>
            <person name="Ireland H."/>
            <person name="Wu R."/>
            <person name="Atkinson R."/>
            <person name="Karunairetnam S."/>
            <person name="Bulley S."/>
            <person name="Chunkath S."/>
            <person name="Hanley Z."/>
            <person name="Storey R."/>
            <person name="Thrimawithana A."/>
            <person name="Thomson S."/>
            <person name="David C."/>
            <person name="Testolin R."/>
        </authorList>
    </citation>
    <scope>NUCLEOTIDE SEQUENCE [LARGE SCALE GENOMIC DNA]</scope>
    <source>
        <strain evidence="11">cv. Red5</strain>
        <tissue evidence="10">Young leaf</tissue>
    </source>
</reference>
<feature type="transmembrane region" description="Helical" evidence="9">
    <location>
        <begin position="120"/>
        <end position="153"/>
    </location>
</feature>
<feature type="compositionally biased region" description="Low complexity" evidence="8">
    <location>
        <begin position="45"/>
        <end position="56"/>
    </location>
</feature>
<dbReference type="Proteomes" id="UP000241394">
    <property type="component" value="Chromosome LG20"/>
</dbReference>
<dbReference type="PANTHER" id="PTHR33203:SF24">
    <property type="entry name" value="OLEOSIN"/>
    <property type="match status" value="1"/>
</dbReference>
<dbReference type="GO" id="GO:0048608">
    <property type="term" value="P:reproductive structure development"/>
    <property type="evidence" value="ECO:0007669"/>
    <property type="project" value="UniProtKB-ARBA"/>
</dbReference>
<organism evidence="10 11">
    <name type="scientific">Actinidia chinensis var. chinensis</name>
    <name type="common">Chinese soft-hair kiwi</name>
    <dbReference type="NCBI Taxonomy" id="1590841"/>
    <lineage>
        <taxon>Eukaryota</taxon>
        <taxon>Viridiplantae</taxon>
        <taxon>Streptophyta</taxon>
        <taxon>Embryophyta</taxon>
        <taxon>Tracheophyta</taxon>
        <taxon>Spermatophyta</taxon>
        <taxon>Magnoliopsida</taxon>
        <taxon>eudicotyledons</taxon>
        <taxon>Gunneridae</taxon>
        <taxon>Pentapetalae</taxon>
        <taxon>asterids</taxon>
        <taxon>Ericales</taxon>
        <taxon>Actinidiaceae</taxon>
        <taxon>Actinidia</taxon>
    </lineage>
</organism>
<comment type="caution">
    <text evidence="10">The sequence shown here is derived from an EMBL/GenBank/DDBJ whole genome shotgun (WGS) entry which is preliminary data.</text>
</comment>
<evidence type="ECO:0000313" key="10">
    <source>
        <dbReference type="EMBL" id="PSS01246.1"/>
    </source>
</evidence>
<evidence type="ECO:0000256" key="1">
    <source>
        <dbReference type="ARBA" id="ARBA00004141"/>
    </source>
</evidence>
<dbReference type="PANTHER" id="PTHR33203">
    <property type="entry name" value="OLEOSIN"/>
    <property type="match status" value="1"/>
</dbReference>
<keyword evidence="4" id="KW-0551">Lipid droplet</keyword>
<keyword evidence="11" id="KW-1185">Reference proteome</keyword>
<dbReference type="OMA" id="AWDMKER"/>
<protein>
    <submittedName>
        <fullName evidence="10">Oleosin like</fullName>
    </submittedName>
</protein>
<reference evidence="11" key="2">
    <citation type="journal article" date="2018" name="BMC Genomics">
        <title>A manually annotated Actinidia chinensis var. chinensis (kiwifruit) genome highlights the challenges associated with draft genomes and gene prediction in plants.</title>
        <authorList>
            <person name="Pilkington S.M."/>
            <person name="Crowhurst R."/>
            <person name="Hilario E."/>
            <person name="Nardozza S."/>
            <person name="Fraser L."/>
            <person name="Peng Y."/>
            <person name="Gunaseelan K."/>
            <person name="Simpson R."/>
            <person name="Tahir J."/>
            <person name="Deroles S.C."/>
            <person name="Templeton K."/>
            <person name="Luo Z."/>
            <person name="Davy M."/>
            <person name="Cheng C."/>
            <person name="McNeilage M."/>
            <person name="Scaglione D."/>
            <person name="Liu Y."/>
            <person name="Zhang Q."/>
            <person name="Datson P."/>
            <person name="De Silva N."/>
            <person name="Gardiner S.E."/>
            <person name="Bassett H."/>
            <person name="Chagne D."/>
            <person name="McCallum J."/>
            <person name="Dzierzon H."/>
            <person name="Deng C."/>
            <person name="Wang Y.Y."/>
            <person name="Barron L."/>
            <person name="Manako K."/>
            <person name="Bowen J."/>
            <person name="Foster T.M."/>
            <person name="Erridge Z.A."/>
            <person name="Tiffin H."/>
            <person name="Waite C.N."/>
            <person name="Davies K.M."/>
            <person name="Grierson E.P."/>
            <person name="Laing W.A."/>
            <person name="Kirk R."/>
            <person name="Chen X."/>
            <person name="Wood M."/>
            <person name="Montefiori M."/>
            <person name="Brummell D.A."/>
            <person name="Schwinn K.E."/>
            <person name="Catanach A."/>
            <person name="Fullerton C."/>
            <person name="Li D."/>
            <person name="Meiyalaghan S."/>
            <person name="Nieuwenhuizen N."/>
            <person name="Read N."/>
            <person name="Prakash R."/>
            <person name="Hunter D."/>
            <person name="Zhang H."/>
            <person name="McKenzie M."/>
            <person name="Knabel M."/>
            <person name="Harris A."/>
            <person name="Allan A.C."/>
            <person name="Gleave A."/>
            <person name="Chen A."/>
            <person name="Janssen B.J."/>
            <person name="Plunkett B."/>
            <person name="Ampomah-Dwamena C."/>
            <person name="Voogd C."/>
            <person name="Leif D."/>
            <person name="Lafferty D."/>
            <person name="Souleyre E.J.F."/>
            <person name="Varkonyi-Gasic E."/>
            <person name="Gambi F."/>
            <person name="Hanley J."/>
            <person name="Yao J.L."/>
            <person name="Cheung J."/>
            <person name="David K.M."/>
            <person name="Warren B."/>
            <person name="Marsh K."/>
            <person name="Snowden K.C."/>
            <person name="Lin-Wang K."/>
            <person name="Brian L."/>
            <person name="Martinez-Sanchez M."/>
            <person name="Wang M."/>
            <person name="Ileperuma N."/>
            <person name="Macnee N."/>
            <person name="Campin R."/>
            <person name="McAtee P."/>
            <person name="Drummond R.S.M."/>
            <person name="Espley R.V."/>
            <person name="Ireland H.S."/>
            <person name="Wu R."/>
            <person name="Atkinson R.G."/>
            <person name="Karunairetnam S."/>
            <person name="Bulley S."/>
            <person name="Chunkath S."/>
            <person name="Hanley Z."/>
            <person name="Storey R."/>
            <person name="Thrimawithana A.H."/>
            <person name="Thomson S."/>
            <person name="David C."/>
            <person name="Testolin R."/>
            <person name="Huang H."/>
            <person name="Hellens R.P."/>
            <person name="Schaffer R.J."/>
        </authorList>
    </citation>
    <scope>NUCLEOTIDE SEQUENCE [LARGE SCALE GENOMIC DNA]</scope>
    <source>
        <strain evidence="11">cv. Red5</strain>
    </source>
</reference>
<sequence length="187" mass="20104">MPITHHEEMTPVLPPRVLPIPLYNPLHHLCLFPHSLSPTPRTVRSSPLSSQPSIMSDQQRPTAQTPPESSPTVTQAIRFLTATAMGAALLFLSGITLTGSLIFLIIVTPALILFSPVLVPAGIVMFLVMAGFLFSGGCGVAAVAALSWVYSYVSGKHPPGSDRMDYVRMRIADKARDMKERATAQGA</sequence>
<dbReference type="GO" id="GO:0012511">
    <property type="term" value="C:monolayer-surrounded lipid storage body"/>
    <property type="evidence" value="ECO:0007669"/>
    <property type="project" value="InterPro"/>
</dbReference>
<keyword evidence="6 9" id="KW-1133">Transmembrane helix</keyword>
<gene>
    <name evidence="10" type="ORF">CEY00_Acc22604</name>
</gene>
<proteinExistence type="inferred from homology"/>
<comment type="similarity">
    <text evidence="3">Belongs to the oleosin family.</text>
</comment>
<evidence type="ECO:0000256" key="7">
    <source>
        <dbReference type="ARBA" id="ARBA00023136"/>
    </source>
</evidence>
<evidence type="ECO:0000256" key="9">
    <source>
        <dbReference type="SAM" id="Phobius"/>
    </source>
</evidence>
<keyword evidence="5 9" id="KW-0812">Transmembrane</keyword>
<dbReference type="EMBL" id="NKQK01000020">
    <property type="protein sequence ID" value="PSS01246.1"/>
    <property type="molecule type" value="Genomic_DNA"/>
</dbReference>
<dbReference type="Gramene" id="PSS01246">
    <property type="protein sequence ID" value="PSS01246"/>
    <property type="gene ID" value="CEY00_Acc22604"/>
</dbReference>
<feature type="transmembrane region" description="Helical" evidence="9">
    <location>
        <begin position="88"/>
        <end position="114"/>
    </location>
</feature>
<accession>A0A2R6Q316</accession>